<dbReference type="SUPFAM" id="SSF52172">
    <property type="entry name" value="CheY-like"/>
    <property type="match status" value="1"/>
</dbReference>
<dbReference type="SMART" id="SM00448">
    <property type="entry name" value="REC"/>
    <property type="match status" value="1"/>
</dbReference>
<dbReference type="OrthoDB" id="7631574at2"/>
<feature type="domain" description="Response regulatory" evidence="3">
    <location>
        <begin position="3"/>
        <end position="122"/>
    </location>
</feature>
<dbReference type="PANTHER" id="PTHR44591:SF3">
    <property type="entry name" value="RESPONSE REGULATORY DOMAIN-CONTAINING PROTEIN"/>
    <property type="match status" value="1"/>
</dbReference>
<dbReference type="InterPro" id="IPR050595">
    <property type="entry name" value="Bact_response_regulator"/>
</dbReference>
<dbReference type="Pfam" id="PF00072">
    <property type="entry name" value="Response_reg"/>
    <property type="match status" value="1"/>
</dbReference>
<dbReference type="AlphaFoldDB" id="A0A385SYE6"/>
<dbReference type="InterPro" id="IPR011006">
    <property type="entry name" value="CheY-like_superfamily"/>
</dbReference>
<evidence type="ECO:0000313" key="4">
    <source>
        <dbReference type="EMBL" id="AYB34760.1"/>
    </source>
</evidence>
<dbReference type="PANTHER" id="PTHR44591">
    <property type="entry name" value="STRESS RESPONSE REGULATOR PROTEIN 1"/>
    <property type="match status" value="1"/>
</dbReference>
<evidence type="ECO:0000259" key="3">
    <source>
        <dbReference type="PROSITE" id="PS50110"/>
    </source>
</evidence>
<accession>A0A385SYE6</accession>
<dbReference type="EMBL" id="CP032382">
    <property type="protein sequence ID" value="AYB34760.1"/>
    <property type="molecule type" value="Genomic_DNA"/>
</dbReference>
<dbReference type="Gene3D" id="3.40.50.2300">
    <property type="match status" value="1"/>
</dbReference>
<keyword evidence="1 2" id="KW-0597">Phosphoprotein</keyword>
<evidence type="ECO:0000256" key="2">
    <source>
        <dbReference type="PROSITE-ProRule" id="PRU00169"/>
    </source>
</evidence>
<dbReference type="KEGG" id="chk:D4L85_31115"/>
<gene>
    <name evidence="4" type="ORF">D4L85_31115</name>
</gene>
<name>A0A385SYE6_9BACT</name>
<protein>
    <submittedName>
        <fullName evidence="4">Response regulator</fullName>
    </submittedName>
</protein>
<dbReference type="GO" id="GO:0000160">
    <property type="term" value="P:phosphorelay signal transduction system"/>
    <property type="evidence" value="ECO:0007669"/>
    <property type="project" value="InterPro"/>
</dbReference>
<dbReference type="Proteomes" id="UP000266183">
    <property type="component" value="Chromosome"/>
</dbReference>
<dbReference type="PROSITE" id="PS50110">
    <property type="entry name" value="RESPONSE_REGULATORY"/>
    <property type="match status" value="1"/>
</dbReference>
<dbReference type="InterPro" id="IPR001789">
    <property type="entry name" value="Sig_transdc_resp-reg_receiver"/>
</dbReference>
<feature type="modified residue" description="4-aspartylphosphate" evidence="2">
    <location>
        <position position="55"/>
    </location>
</feature>
<organism evidence="4 5">
    <name type="scientific">Chryseolinea soli</name>
    <dbReference type="NCBI Taxonomy" id="2321403"/>
    <lineage>
        <taxon>Bacteria</taxon>
        <taxon>Pseudomonadati</taxon>
        <taxon>Bacteroidota</taxon>
        <taxon>Cytophagia</taxon>
        <taxon>Cytophagales</taxon>
        <taxon>Fulvivirgaceae</taxon>
        <taxon>Chryseolinea</taxon>
    </lineage>
</organism>
<sequence length="130" mass="14894">MKTAVLIDDDKDDLDILQDVIESFIDAACFNFSYPSDALHFLSTRSEPVDFIFVDYNMPKMNGEEVLKEIRRRVSYNESIVAILSTSMDDSTMSRLVSNGANYAFPKAVTFRDFERNIHEVLKGRVRSIL</sequence>
<reference evidence="5" key="1">
    <citation type="submission" date="2018-09" db="EMBL/GenBank/DDBJ databases">
        <title>Chryseolinea sp. KIS68-18 isolated from soil.</title>
        <authorList>
            <person name="Weon H.-Y."/>
            <person name="Kwon S.-W."/>
            <person name="Lee S.A."/>
        </authorList>
    </citation>
    <scope>NUCLEOTIDE SEQUENCE [LARGE SCALE GENOMIC DNA]</scope>
    <source>
        <strain evidence="5">KIS68-18</strain>
    </source>
</reference>
<keyword evidence="5" id="KW-1185">Reference proteome</keyword>
<evidence type="ECO:0000256" key="1">
    <source>
        <dbReference type="ARBA" id="ARBA00022553"/>
    </source>
</evidence>
<proteinExistence type="predicted"/>
<dbReference type="RefSeq" id="WP_119758018.1">
    <property type="nucleotide sequence ID" value="NZ_CP032382.1"/>
</dbReference>
<evidence type="ECO:0000313" key="5">
    <source>
        <dbReference type="Proteomes" id="UP000266183"/>
    </source>
</evidence>